<dbReference type="InterPro" id="IPR003593">
    <property type="entry name" value="AAA+_ATPase"/>
</dbReference>
<dbReference type="GO" id="GO:0015424">
    <property type="term" value="F:ABC-type amino acid transporter activity"/>
    <property type="evidence" value="ECO:0007669"/>
    <property type="project" value="InterPro"/>
</dbReference>
<evidence type="ECO:0000256" key="1">
    <source>
        <dbReference type="ARBA" id="ARBA00004202"/>
    </source>
</evidence>
<evidence type="ECO:0000313" key="9">
    <source>
        <dbReference type="EMBL" id="CUU40930.1"/>
    </source>
</evidence>
<dbReference type="Gene3D" id="3.40.50.300">
    <property type="entry name" value="P-loop containing nucleotide triphosphate hydrolases"/>
    <property type="match status" value="1"/>
</dbReference>
<dbReference type="OrthoDB" id="9814623at2"/>
<organism evidence="9 12">
    <name type="scientific">Helicobacter typhlonius</name>
    <dbReference type="NCBI Taxonomy" id="76936"/>
    <lineage>
        <taxon>Bacteria</taxon>
        <taxon>Pseudomonadati</taxon>
        <taxon>Campylobacterota</taxon>
        <taxon>Epsilonproteobacteria</taxon>
        <taxon>Campylobacterales</taxon>
        <taxon>Helicobacteraceae</taxon>
        <taxon>Helicobacter</taxon>
    </lineage>
</organism>
<keyword evidence="3" id="KW-0813">Transport</keyword>
<dbReference type="EMBL" id="LN907858">
    <property type="protein sequence ID" value="CUU40930.1"/>
    <property type="molecule type" value="Genomic_DNA"/>
</dbReference>
<dbReference type="Proteomes" id="UP000064525">
    <property type="component" value="Chromosome I"/>
</dbReference>
<dbReference type="SUPFAM" id="SSF52540">
    <property type="entry name" value="P-loop containing nucleoside triphosphate hydrolases"/>
    <property type="match status" value="1"/>
</dbReference>
<dbReference type="GO" id="GO:0005886">
    <property type="term" value="C:plasma membrane"/>
    <property type="evidence" value="ECO:0007669"/>
    <property type="project" value="UniProtKB-SubCell"/>
</dbReference>
<name>A0A099UHX0_9HELI</name>
<evidence type="ECO:0000256" key="6">
    <source>
        <dbReference type="ARBA" id="ARBA00022840"/>
    </source>
</evidence>
<gene>
    <name evidence="9" type="ORF">BN2458_PEG2047</name>
    <name evidence="10" type="ORF">LS75_003970</name>
</gene>
<evidence type="ECO:0000313" key="10">
    <source>
        <dbReference type="EMBL" id="TLD78914.1"/>
    </source>
</evidence>
<comment type="similarity">
    <text evidence="2">Belongs to the ABC transporter superfamily.</text>
</comment>
<keyword evidence="4" id="KW-1003">Cell membrane</keyword>
<dbReference type="PATRIC" id="fig|76936.10.peg.1996"/>
<dbReference type="InterPro" id="IPR050086">
    <property type="entry name" value="MetN_ABC_transporter-like"/>
</dbReference>
<reference evidence="10 11" key="1">
    <citation type="journal article" date="2014" name="Genome Announc.">
        <title>Draft genome sequences of eight enterohepatic helicobacter species isolated from both laboratory and wild rodents.</title>
        <authorList>
            <person name="Sheh A."/>
            <person name="Shen Z."/>
            <person name="Fox J.G."/>
        </authorList>
    </citation>
    <scope>NUCLEOTIDE SEQUENCE [LARGE SCALE GENOMIC DNA]</scope>
    <source>
        <strain evidence="10 11">MIT 98-6810</strain>
    </source>
</reference>
<reference evidence="9" key="3">
    <citation type="submission" date="2015-11" db="EMBL/GenBank/DDBJ databases">
        <authorList>
            <person name="Zhang Y."/>
            <person name="Guo Z."/>
        </authorList>
    </citation>
    <scope>NUCLEOTIDE SEQUENCE</scope>
    <source>
        <strain evidence="9">1</strain>
    </source>
</reference>
<dbReference type="PIRSF" id="PIRSF039085">
    <property type="entry name" value="ABC_ATPase_HisP"/>
    <property type="match status" value="1"/>
</dbReference>
<dbReference type="RefSeq" id="WP_034325405.1">
    <property type="nucleotide sequence ID" value="NZ_CAJTQN010000001.1"/>
</dbReference>
<comment type="subcellular location">
    <subcellularLocation>
        <location evidence="1">Cell membrane</location>
        <topology evidence="1">Peripheral membrane protein</topology>
    </subcellularLocation>
</comment>
<evidence type="ECO:0000256" key="7">
    <source>
        <dbReference type="ARBA" id="ARBA00023136"/>
    </source>
</evidence>
<evidence type="ECO:0000256" key="5">
    <source>
        <dbReference type="ARBA" id="ARBA00022741"/>
    </source>
</evidence>
<dbReference type="InterPro" id="IPR017871">
    <property type="entry name" value="ABC_transporter-like_CS"/>
</dbReference>
<evidence type="ECO:0000256" key="4">
    <source>
        <dbReference type="ARBA" id="ARBA00022475"/>
    </source>
</evidence>
<dbReference type="Pfam" id="PF00005">
    <property type="entry name" value="ABC_tran"/>
    <property type="match status" value="1"/>
</dbReference>
<proteinExistence type="inferred from homology"/>
<keyword evidence="7" id="KW-0472">Membrane</keyword>
<dbReference type="SMART" id="SM00382">
    <property type="entry name" value="AAA"/>
    <property type="match status" value="1"/>
</dbReference>
<evidence type="ECO:0000313" key="11">
    <source>
        <dbReference type="Proteomes" id="UP000029925"/>
    </source>
</evidence>
<reference evidence="12" key="2">
    <citation type="submission" date="2015-11" db="EMBL/GenBank/DDBJ databases">
        <authorList>
            <person name="Anvar S.Y."/>
        </authorList>
    </citation>
    <scope>NUCLEOTIDE SEQUENCE [LARGE SCALE GENOMIC DNA]</scope>
</reference>
<evidence type="ECO:0000259" key="8">
    <source>
        <dbReference type="PROSITE" id="PS50893"/>
    </source>
</evidence>
<protein>
    <submittedName>
        <fullName evidence="10">Amino acid ABC transporter ATP-binding protein</fullName>
    </submittedName>
    <submittedName>
        <fullName evidence="9">Cystine ABC transporter, ATP-binding protein</fullName>
    </submittedName>
</protein>
<evidence type="ECO:0000313" key="12">
    <source>
        <dbReference type="Proteomes" id="UP000064525"/>
    </source>
</evidence>
<dbReference type="InterPro" id="IPR027417">
    <property type="entry name" value="P-loop_NTPase"/>
</dbReference>
<keyword evidence="11" id="KW-1185">Reference proteome</keyword>
<evidence type="ECO:0000256" key="3">
    <source>
        <dbReference type="ARBA" id="ARBA00022448"/>
    </source>
</evidence>
<dbReference type="AlphaFoldDB" id="A0A099UHX0"/>
<feature type="domain" description="ABC transporter" evidence="8">
    <location>
        <begin position="2"/>
        <end position="237"/>
    </location>
</feature>
<keyword evidence="6 9" id="KW-0067">ATP-binding</keyword>
<dbReference type="GO" id="GO:0005524">
    <property type="term" value="F:ATP binding"/>
    <property type="evidence" value="ECO:0007669"/>
    <property type="project" value="UniProtKB-KW"/>
</dbReference>
<dbReference type="Proteomes" id="UP000029925">
    <property type="component" value="Unassembled WGS sequence"/>
</dbReference>
<dbReference type="PROSITE" id="PS00211">
    <property type="entry name" value="ABC_TRANSPORTER_1"/>
    <property type="match status" value="1"/>
</dbReference>
<dbReference type="PROSITE" id="PS50893">
    <property type="entry name" value="ABC_TRANSPORTER_2"/>
    <property type="match status" value="1"/>
</dbReference>
<dbReference type="KEGG" id="hty:BN2458_PEG2047"/>
<dbReference type="InterPro" id="IPR030679">
    <property type="entry name" value="ABC_ATPase_HisP-typ"/>
</dbReference>
<sequence length="244" mass="27169">MIELSHINKTFHQHAVLKDINLRINDNEIVAIIGPSGAGKSTLLRSINLLEKPDSGRILVDDLSLDFANFSKQEMFALRQKSAMVFQNFNLFVNKNILDNVSEALIVVKKMPKKEAQSLAIAQLESVGLAQKIKAYPYELSGGQQQRVAIARALALNPNIMLFDEPTSALDVELIADVLEVIKNIKGKTMLIVTHELKFAQAIADRIIFMSDGEIIEQKSAKAFFESPTHERVRNFLAKVSQLG</sequence>
<dbReference type="EMBL" id="JRPF02000003">
    <property type="protein sequence ID" value="TLD78914.1"/>
    <property type="molecule type" value="Genomic_DNA"/>
</dbReference>
<keyword evidence="5" id="KW-0547">Nucleotide-binding</keyword>
<dbReference type="InterPro" id="IPR003439">
    <property type="entry name" value="ABC_transporter-like_ATP-bd"/>
</dbReference>
<dbReference type="GO" id="GO:0016887">
    <property type="term" value="F:ATP hydrolysis activity"/>
    <property type="evidence" value="ECO:0007669"/>
    <property type="project" value="InterPro"/>
</dbReference>
<dbReference type="GeneID" id="78152151"/>
<dbReference type="STRING" id="76936.BN2458_PEG2047"/>
<accession>A0A099UHX0</accession>
<dbReference type="PANTHER" id="PTHR43166:SF35">
    <property type="entry name" value="L-CYSTINE IMPORT ATP-BINDING PROTEIN TCYN"/>
    <property type="match status" value="1"/>
</dbReference>
<evidence type="ECO:0000256" key="2">
    <source>
        <dbReference type="ARBA" id="ARBA00005417"/>
    </source>
</evidence>
<dbReference type="PANTHER" id="PTHR43166">
    <property type="entry name" value="AMINO ACID IMPORT ATP-BINDING PROTEIN"/>
    <property type="match status" value="1"/>
</dbReference>